<dbReference type="EMBL" id="JBHUHX010000018">
    <property type="protein sequence ID" value="MFD2112019.1"/>
    <property type="molecule type" value="Genomic_DNA"/>
</dbReference>
<dbReference type="InterPro" id="IPR038573">
    <property type="entry name" value="BrnT_sf"/>
</dbReference>
<organism evidence="2 3">
    <name type="scientific">Thiorhodococcus fuscus</name>
    <dbReference type="NCBI Taxonomy" id="527200"/>
    <lineage>
        <taxon>Bacteria</taxon>
        <taxon>Pseudomonadati</taxon>
        <taxon>Pseudomonadota</taxon>
        <taxon>Gammaproteobacteria</taxon>
        <taxon>Chromatiales</taxon>
        <taxon>Chromatiaceae</taxon>
        <taxon>Thiorhodococcus</taxon>
    </lineage>
</organism>
<comment type="caution">
    <text evidence="2">The sequence shown here is derived from an EMBL/GenBank/DDBJ whole genome shotgun (WGS) entry which is preliminary data.</text>
</comment>
<protein>
    <submittedName>
        <fullName evidence="2">BrnT family toxin</fullName>
    </submittedName>
</protein>
<dbReference type="Proteomes" id="UP001597337">
    <property type="component" value="Unassembled WGS sequence"/>
</dbReference>
<dbReference type="Gene3D" id="3.10.450.530">
    <property type="entry name" value="Ribonuclease toxin, BrnT, of type II toxin-antitoxin system"/>
    <property type="match status" value="1"/>
</dbReference>
<reference evidence="3" key="1">
    <citation type="journal article" date="2019" name="Int. J. Syst. Evol. Microbiol.">
        <title>The Global Catalogue of Microorganisms (GCM) 10K type strain sequencing project: providing services to taxonomists for standard genome sequencing and annotation.</title>
        <authorList>
            <consortium name="The Broad Institute Genomics Platform"/>
            <consortium name="The Broad Institute Genome Sequencing Center for Infectious Disease"/>
            <person name="Wu L."/>
            <person name="Ma J."/>
        </authorList>
    </citation>
    <scope>NUCLEOTIDE SEQUENCE [LARGE SCALE GENOMIC DNA]</scope>
    <source>
        <strain evidence="3">KACC 12597</strain>
    </source>
</reference>
<sequence>MHDSRMEFTWTNSKRRSNRAKHGLDFTDAEQVFAGPTLTREDARVDYDEQRFNTTGLLGVQVVVITHTESEDCIHVISMRKAEPHEIEDFFSYL</sequence>
<evidence type="ECO:0000256" key="1">
    <source>
        <dbReference type="SAM" id="MobiDB-lite"/>
    </source>
</evidence>
<dbReference type="Pfam" id="PF04365">
    <property type="entry name" value="BrnT_toxin"/>
    <property type="match status" value="1"/>
</dbReference>
<gene>
    <name evidence="2" type="ORF">ACFSJC_09230</name>
</gene>
<dbReference type="InterPro" id="IPR007460">
    <property type="entry name" value="BrnT_toxin"/>
</dbReference>
<keyword evidence="3" id="KW-1185">Reference proteome</keyword>
<proteinExistence type="predicted"/>
<feature type="region of interest" description="Disordered" evidence="1">
    <location>
        <begin position="1"/>
        <end position="21"/>
    </location>
</feature>
<evidence type="ECO:0000313" key="3">
    <source>
        <dbReference type="Proteomes" id="UP001597337"/>
    </source>
</evidence>
<accession>A0ABW4Y8L0</accession>
<evidence type="ECO:0000313" key="2">
    <source>
        <dbReference type="EMBL" id="MFD2112019.1"/>
    </source>
</evidence>
<name>A0ABW4Y8L0_9GAMM</name>
<dbReference type="RefSeq" id="WP_386025945.1">
    <property type="nucleotide sequence ID" value="NZ_JBHUHX010000018.1"/>
</dbReference>